<protein>
    <submittedName>
        <fullName evidence="1">Uncharacterized protein</fullName>
    </submittedName>
</protein>
<comment type="caution">
    <text evidence="1">The sequence shown here is derived from an EMBL/GenBank/DDBJ whole genome shotgun (WGS) entry which is preliminary data.</text>
</comment>
<organism evidence="1 2">
    <name type="scientific">Aporhodopirellula aestuarii</name>
    <dbReference type="NCBI Taxonomy" id="2950107"/>
    <lineage>
        <taxon>Bacteria</taxon>
        <taxon>Pseudomonadati</taxon>
        <taxon>Planctomycetota</taxon>
        <taxon>Planctomycetia</taxon>
        <taxon>Pirellulales</taxon>
        <taxon>Pirellulaceae</taxon>
        <taxon>Aporhodopirellula</taxon>
    </lineage>
</organism>
<proteinExistence type="predicted"/>
<sequence>MITVGIVGLPLSAPPIEKTGRFPCEDCPCGCATAEFCWDKCCCHSDIEKLTWATENNVTPPTFLIDRVNADSRENLIAANKPKPAANSCCCCSGTTCAPKPACATESASTASQAAAGSDREHQTTDADTKTRLRFVRIEDAARCHGIDMIWSLFAEATIETRPVEVATIEPRFLYSLAIANDRAVSRALCPDPPVP</sequence>
<evidence type="ECO:0000313" key="2">
    <source>
        <dbReference type="Proteomes" id="UP001202961"/>
    </source>
</evidence>
<reference evidence="1 2" key="1">
    <citation type="journal article" date="2022" name="Syst. Appl. Microbiol.">
        <title>Rhodopirellula aestuarii sp. nov., a novel member of the genus Rhodopirellula isolated from brackish sediments collected in the Tagus River estuary, Portugal.</title>
        <authorList>
            <person name="Vitorino I.R."/>
            <person name="Klimek D."/>
            <person name="Calusinska M."/>
            <person name="Lobo-da-Cunha A."/>
            <person name="Vasconcelos V."/>
            <person name="Lage O.M."/>
        </authorList>
    </citation>
    <scope>NUCLEOTIDE SEQUENCE [LARGE SCALE GENOMIC DNA]</scope>
    <source>
        <strain evidence="1 2">ICT_H3.1</strain>
    </source>
</reference>
<dbReference type="RefSeq" id="WP_250927964.1">
    <property type="nucleotide sequence ID" value="NZ_JAMQBK010000020.1"/>
</dbReference>
<name>A0ABT0U0C0_9BACT</name>
<dbReference type="EMBL" id="JAMQBK010000020">
    <property type="protein sequence ID" value="MCM2370280.1"/>
    <property type="molecule type" value="Genomic_DNA"/>
</dbReference>
<evidence type="ECO:0000313" key="1">
    <source>
        <dbReference type="EMBL" id="MCM2370280.1"/>
    </source>
</evidence>
<gene>
    <name evidence="1" type="ORF">NB063_06535</name>
</gene>
<accession>A0ABT0U0C0</accession>
<keyword evidence="2" id="KW-1185">Reference proteome</keyword>
<dbReference type="Proteomes" id="UP001202961">
    <property type="component" value="Unassembled WGS sequence"/>
</dbReference>